<dbReference type="EMBL" id="JBEDNZ010000025">
    <property type="protein sequence ID" value="KAL0810951.1"/>
    <property type="molecule type" value="Genomic_DNA"/>
</dbReference>
<sequence length="1149" mass="137698">MKSIILEGNTLGQRHRHYNRLLNEVLSTNRGETPDKISHDDNDIDNFLKIDIASHNRDVNYILEVLKSKDLLYVTRAIKKCRWLITDTKYSHIINPKYLHKELFPYMMQKAKSKLLLHIRLYLRDEKRVAQFYNYCKQFDVKLALKWLHYCPLQFALNEFHNHIDEIRMSTFKRFCRRSIKFLDKVATYSKLDDWYKANYLLEVEFLIRHKTEEYLNHVDNLYNLSFLKRKHVQLVMKTCPRRILNNLGYRVMHSLVAYDSGLIQYMDKESIKKILLKCSQQEDVPINIRYFDVLVKILPRIELSDRIEVLKAFFVSTARIDWQVPDGLNMFFSAINDFAPVNSLCVFRWYECVTFDVAYREITKLIETELKRDVRVSMIKTLLNCADRNFENIFTVLKYFHDTHIHELNNFKEKFVNQILSRVAINKFDTKMWTLLDNLFCSMDVYKNSSSNSKYVETIIVYKIIHDQIVPDIIGSKFKFKTLKSYKNKLNSEEREKLFIYLYDRQIKDIENKTITSAEEFKMFVKRLELTLQLLADWDKDITGYPMILNKITECITIKKQKCWAMDIDLSTFYNIRKKWRRYFFDHSLVLNPSKHVLLNVIKHDSNMLNMYQKEVALIRYDNPLSLKLVLSKIKIYYADTLAKEWINEYLFYLNDTEKQKMAIQSLSVLLSKKEFLDIVKKYIPEENMTNWKEADEIEHGCRNKLATNIHRVRPLPDTDEVLWFAKGKYINLAVTSLNTTFSNLSHIDREEYISKLPRQPLLLQKHGIHMAFNIFNTDKLLPVFETIWKTTTNSSVRNSVFLTTYDLLCKQSKKSRILKLWELLEFFIENLSDNEDLTIIEKLGALYEIPEIVKSKFFMKAYQFLKSIPKKHDGRVDYLIHDNVEIVAKRLGRDFIEVYINLKWSENESISDDIFFNYLLFVQDKEYELDTYERLVKPLFYNSKYYPTFKKMVFDQLPYFVRDYVLKNKRVPVNLFKRLRYDFKQKFSLPEDYVALKVLELMCDFLEILEHHISPKADYSYDFEEFLKMPLLSEFAKACSKHFQRDIETFAHTHFAFEYVFDNVFYSFYFSTFHKLQVYKFMLGDQSKLESYLLVQRLISKDNIDIKNHEKSVHDEIIAMLYSHPSKEIKMICQHFYPDKTQAIKLN</sequence>
<dbReference type="Proteomes" id="UP001549921">
    <property type="component" value="Unassembled WGS sequence"/>
</dbReference>
<name>A0ABD0SB70_LOXSC</name>
<evidence type="ECO:0000313" key="2">
    <source>
        <dbReference type="Proteomes" id="UP001549921"/>
    </source>
</evidence>
<reference evidence="1 2" key="1">
    <citation type="submission" date="2024-06" db="EMBL/GenBank/DDBJ databases">
        <title>A chromosome-level genome assembly of beet webworm, Loxostege sticticalis.</title>
        <authorList>
            <person name="Zhang Y."/>
        </authorList>
    </citation>
    <scope>NUCLEOTIDE SEQUENCE [LARGE SCALE GENOMIC DNA]</scope>
    <source>
        <strain evidence="1">AQ028</strain>
        <tissue evidence="1">Male pupae</tissue>
    </source>
</reference>
<organism evidence="1 2">
    <name type="scientific">Loxostege sticticalis</name>
    <name type="common">Beet webworm moth</name>
    <dbReference type="NCBI Taxonomy" id="481309"/>
    <lineage>
        <taxon>Eukaryota</taxon>
        <taxon>Metazoa</taxon>
        <taxon>Ecdysozoa</taxon>
        <taxon>Arthropoda</taxon>
        <taxon>Hexapoda</taxon>
        <taxon>Insecta</taxon>
        <taxon>Pterygota</taxon>
        <taxon>Neoptera</taxon>
        <taxon>Endopterygota</taxon>
        <taxon>Lepidoptera</taxon>
        <taxon>Glossata</taxon>
        <taxon>Ditrysia</taxon>
        <taxon>Pyraloidea</taxon>
        <taxon>Crambidae</taxon>
        <taxon>Pyraustinae</taxon>
        <taxon>Loxostege</taxon>
    </lineage>
</organism>
<protein>
    <submittedName>
        <fullName evidence="1">Uncharacterized protein</fullName>
    </submittedName>
</protein>
<evidence type="ECO:0000313" key="1">
    <source>
        <dbReference type="EMBL" id="KAL0810951.1"/>
    </source>
</evidence>
<gene>
    <name evidence="1" type="ORF">ABMA28_010245</name>
</gene>
<proteinExistence type="predicted"/>
<comment type="caution">
    <text evidence="1">The sequence shown here is derived from an EMBL/GenBank/DDBJ whole genome shotgun (WGS) entry which is preliminary data.</text>
</comment>
<dbReference type="AlphaFoldDB" id="A0ABD0SB70"/>
<accession>A0ABD0SB70</accession>